<evidence type="ECO:0000259" key="1">
    <source>
        <dbReference type="Pfam" id="PF08765"/>
    </source>
</evidence>
<comment type="caution">
    <text evidence="2">The sequence shown here is derived from an EMBL/GenBank/DDBJ whole genome shotgun (WGS) entry which is preliminary data.</text>
</comment>
<keyword evidence="2" id="KW-0238">DNA-binding</keyword>
<dbReference type="AlphaFoldDB" id="A0AAE3IHC3"/>
<evidence type="ECO:0000313" key="2">
    <source>
        <dbReference type="EMBL" id="MCU6705307.1"/>
    </source>
</evidence>
<proteinExistence type="predicted"/>
<dbReference type="InterPro" id="IPR009057">
    <property type="entry name" value="Homeodomain-like_sf"/>
</dbReference>
<dbReference type="GO" id="GO:0003677">
    <property type="term" value="F:DNA binding"/>
    <property type="evidence" value="ECO:0007669"/>
    <property type="project" value="UniProtKB-KW"/>
</dbReference>
<dbReference type="RefSeq" id="WP_041337542.1">
    <property type="nucleotide sequence ID" value="NZ_JAOQJZ010000004.1"/>
</dbReference>
<dbReference type="Pfam" id="PF08765">
    <property type="entry name" value="Mor"/>
    <property type="match status" value="1"/>
</dbReference>
<evidence type="ECO:0000313" key="3">
    <source>
        <dbReference type="Proteomes" id="UP001208131"/>
    </source>
</evidence>
<name>A0AAE3IHC3_9FIRM</name>
<dbReference type="EMBL" id="JAOQJZ010000004">
    <property type="protein sequence ID" value="MCU6705307.1"/>
    <property type="molecule type" value="Genomic_DNA"/>
</dbReference>
<gene>
    <name evidence="2" type="ORF">OCV57_05105</name>
</gene>
<reference evidence="2 3" key="1">
    <citation type="journal article" date="2021" name="ISME Commun">
        <title>Automated analysis of genomic sequences facilitates high-throughput and comprehensive description of bacteria.</title>
        <authorList>
            <person name="Hitch T.C.A."/>
        </authorList>
    </citation>
    <scope>NUCLEOTIDE SEQUENCE [LARGE SCALE GENOMIC DNA]</scope>
    <source>
        <strain evidence="2 3">Sanger_31</strain>
    </source>
</reference>
<dbReference type="PANTHER" id="PTHR37812">
    <property type="entry name" value="MU-LIKE PROPHAGE FLUMU PROTEIN C"/>
    <property type="match status" value="1"/>
</dbReference>
<keyword evidence="3" id="KW-1185">Reference proteome</keyword>
<dbReference type="SUPFAM" id="SSF46689">
    <property type="entry name" value="Homeodomain-like"/>
    <property type="match status" value="1"/>
</dbReference>
<dbReference type="Gene3D" id="1.10.10.60">
    <property type="entry name" value="Homeodomain-like"/>
    <property type="match status" value="1"/>
</dbReference>
<feature type="domain" description="Mor transcription activator" evidence="1">
    <location>
        <begin position="17"/>
        <end position="92"/>
    </location>
</feature>
<organism evidence="2 3">
    <name type="scientific">Hominimerdicola aceti</name>
    <dbReference type="NCBI Taxonomy" id="2981726"/>
    <lineage>
        <taxon>Bacteria</taxon>
        <taxon>Bacillati</taxon>
        <taxon>Bacillota</taxon>
        <taxon>Clostridia</taxon>
        <taxon>Eubacteriales</taxon>
        <taxon>Oscillospiraceae</taxon>
        <taxon>Hominimerdicola</taxon>
    </lineage>
</organism>
<accession>A0AAE3IHC3</accession>
<dbReference type="Proteomes" id="UP001208131">
    <property type="component" value="Unassembled WGS sequence"/>
</dbReference>
<dbReference type="PANTHER" id="PTHR37812:SF1">
    <property type="entry name" value="MU-LIKE PROPHAGE FLUMU PROTEIN C"/>
    <property type="match status" value="1"/>
</dbReference>
<sequence length="104" mass="12216">MPELDIYEEDLTPEQRDIYDCIGSQAYEKLVQRYGGLSIYIAKADSVIRSARDEKIRRDFNGYNFKFLVNKYNLSERTIRSITAEIRQEKQNAPIEGQITFDEI</sequence>
<protein>
    <submittedName>
        <fullName evidence="2">DNA-binding protein</fullName>
    </submittedName>
</protein>
<dbReference type="InterPro" id="IPR014875">
    <property type="entry name" value="Mor_transcription_activator"/>
</dbReference>
<dbReference type="InterPro" id="IPR052411">
    <property type="entry name" value="c-mor_Regulatory_Protein"/>
</dbReference>